<keyword evidence="2" id="KW-1185">Reference proteome</keyword>
<sequence>MHVKLGFVEMILRKIEEHVGGVCERWVCTGDCLYDEMLKKNFIHRYISCGEVRSARKV</sequence>
<name>A0AAP0E7F8_9MAGN</name>
<dbReference type="Proteomes" id="UP001419268">
    <property type="component" value="Unassembled WGS sequence"/>
</dbReference>
<protein>
    <submittedName>
        <fullName evidence="1">Uncharacterized protein</fullName>
    </submittedName>
</protein>
<reference evidence="1 2" key="1">
    <citation type="submission" date="2024-01" db="EMBL/GenBank/DDBJ databases">
        <title>Genome assemblies of Stephania.</title>
        <authorList>
            <person name="Yang L."/>
        </authorList>
    </citation>
    <scope>NUCLEOTIDE SEQUENCE [LARGE SCALE GENOMIC DNA]</scope>
    <source>
        <strain evidence="1">JXDWG</strain>
        <tissue evidence="1">Leaf</tissue>
    </source>
</reference>
<dbReference type="EMBL" id="JBBNAG010000013">
    <property type="protein sequence ID" value="KAK9083993.1"/>
    <property type="molecule type" value="Genomic_DNA"/>
</dbReference>
<evidence type="ECO:0000313" key="2">
    <source>
        <dbReference type="Proteomes" id="UP001419268"/>
    </source>
</evidence>
<comment type="caution">
    <text evidence="1">The sequence shown here is derived from an EMBL/GenBank/DDBJ whole genome shotgun (WGS) entry which is preliminary data.</text>
</comment>
<gene>
    <name evidence="1" type="ORF">Scep_030464</name>
</gene>
<dbReference type="AlphaFoldDB" id="A0AAP0E7F8"/>
<proteinExistence type="predicted"/>
<evidence type="ECO:0000313" key="1">
    <source>
        <dbReference type="EMBL" id="KAK9083993.1"/>
    </source>
</evidence>
<organism evidence="1 2">
    <name type="scientific">Stephania cephalantha</name>
    <dbReference type="NCBI Taxonomy" id="152367"/>
    <lineage>
        <taxon>Eukaryota</taxon>
        <taxon>Viridiplantae</taxon>
        <taxon>Streptophyta</taxon>
        <taxon>Embryophyta</taxon>
        <taxon>Tracheophyta</taxon>
        <taxon>Spermatophyta</taxon>
        <taxon>Magnoliopsida</taxon>
        <taxon>Ranunculales</taxon>
        <taxon>Menispermaceae</taxon>
        <taxon>Menispermoideae</taxon>
        <taxon>Cissampelideae</taxon>
        <taxon>Stephania</taxon>
    </lineage>
</organism>
<accession>A0AAP0E7F8</accession>